<dbReference type="InterPro" id="IPR036322">
    <property type="entry name" value="WD40_repeat_dom_sf"/>
</dbReference>
<dbReference type="PANTHER" id="PTHR22838:SF0">
    <property type="entry name" value="WD REPEAT-CONTAINING PROTEIN 26"/>
    <property type="match status" value="1"/>
</dbReference>
<sequence length="713" mass="77948">MDKIPRKGSGIPPSLEGRAAWIGEQQQLGGEAQLAGHLALLGQAILASNSEESDEGGGGGNQPPKKKLRSSTCSALPSNNMQQQQATTAKNGCSSKDANNGNKSDDGSPTESLYGLKDVDGVVGGIKHGLLNSDVDQSFAELDGLIQPKTVSKTDQEIVRIIGQHLTSIGLHRSAEVLMQESGCRLDHPAAAKFCQHVMDGDWNKAEMDLSELKNVLVCPQNLVEMKFLLQEQKYLECLEDGRVMEALNVLRHELTPLGHNVVRVHELSGFMMCSTGEELREIARWQGKGQVSRGALMERLQRFLPASIMLPPRRLHTLLTQAVDSQKERCPYHNVKSNAPFDNVSLLSDHLCSKDQLPLETWQILNDHCDEVWFCRFSPDGTKLATGSKDTTVMIWNVDPDNCSLTHLKTLEGHSYGVAYLSWSPDSSHLAACGPDDCPELWVWQVETGQLRVKLSHASEDSLTSCSWHPDGRRFVAGGCRGQFYLCDLEGNVLESWEGVRVQALAWKTDGKTVLAADTHHRIRGYNFDDLTDCNILQEDHPIMSFTVNSTGRLALLNVATQGVHLWDLQDRILIRKYQGLTQGFYTIHSGFGGLGQEFIASGSEDHKVFVWHIRRELPLATLTGHSRTVNCVHWNPRWPHLLASASDDGTVRLWGPSQECRTAAAASTPATTTNNTAAAPGSAATNHSSGSPKPSSNSGHPTFIGGASNGS</sequence>
<name>A0A8J2RMV7_9CRUS</name>
<evidence type="ECO:0000259" key="9">
    <source>
        <dbReference type="PROSITE" id="PS50897"/>
    </source>
</evidence>
<dbReference type="PANTHER" id="PTHR22838">
    <property type="entry name" value="WD REPEAT PROTEIN 26-RELATED"/>
    <property type="match status" value="1"/>
</dbReference>
<dbReference type="SMART" id="SM00668">
    <property type="entry name" value="CTLH"/>
    <property type="match status" value="1"/>
</dbReference>
<evidence type="ECO:0000313" key="11">
    <source>
        <dbReference type="Proteomes" id="UP000789390"/>
    </source>
</evidence>
<evidence type="ECO:0000256" key="8">
    <source>
        <dbReference type="SAM" id="MobiDB-lite"/>
    </source>
</evidence>
<gene>
    <name evidence="10" type="ORF">DGAL_LOCUS8607</name>
</gene>
<feature type="compositionally biased region" description="Polar residues" evidence="8">
    <location>
        <begin position="70"/>
        <end position="111"/>
    </location>
</feature>
<keyword evidence="6" id="KW-0496">Mitochondrion</keyword>
<dbReference type="SMART" id="SM00667">
    <property type="entry name" value="LisH"/>
    <property type="match status" value="1"/>
</dbReference>
<evidence type="ECO:0000256" key="1">
    <source>
        <dbReference type="ARBA" id="ARBA00004173"/>
    </source>
</evidence>
<feature type="domain" description="CTLH" evidence="9">
    <location>
        <begin position="187"/>
        <end position="246"/>
    </location>
</feature>
<dbReference type="PROSITE" id="PS50896">
    <property type="entry name" value="LISH"/>
    <property type="match status" value="1"/>
</dbReference>
<dbReference type="InterPro" id="IPR054532">
    <property type="entry name" value="TPL_SMU1_LisH-like"/>
</dbReference>
<accession>A0A8J2RMV7</accession>
<dbReference type="SUPFAM" id="SSF50978">
    <property type="entry name" value="WD40 repeat-like"/>
    <property type="match status" value="1"/>
</dbReference>
<evidence type="ECO:0000256" key="5">
    <source>
        <dbReference type="ARBA" id="ARBA00022737"/>
    </source>
</evidence>
<dbReference type="SMART" id="SM00320">
    <property type="entry name" value="WD40"/>
    <property type="match status" value="6"/>
</dbReference>
<evidence type="ECO:0000256" key="2">
    <source>
        <dbReference type="ARBA" id="ARBA00004496"/>
    </source>
</evidence>
<dbReference type="InterPro" id="IPR001680">
    <property type="entry name" value="WD40_rpt"/>
</dbReference>
<dbReference type="FunFam" id="2.130.10.10:FF:000087">
    <property type="entry name" value="WD repeat-containing protein 26 homolog"/>
    <property type="match status" value="1"/>
</dbReference>
<dbReference type="InterPro" id="IPR020472">
    <property type="entry name" value="WD40_PAC1"/>
</dbReference>
<keyword evidence="11" id="KW-1185">Reference proteome</keyword>
<dbReference type="PRINTS" id="PR00320">
    <property type="entry name" value="GPROTEINBRPT"/>
</dbReference>
<dbReference type="OrthoDB" id="972532at2759"/>
<feature type="repeat" description="WD" evidence="7">
    <location>
        <begin position="624"/>
        <end position="656"/>
    </location>
</feature>
<comment type="caution">
    <text evidence="10">The sequence shown here is derived from an EMBL/GenBank/DDBJ whole genome shotgun (WGS) entry which is preliminary data.</text>
</comment>
<evidence type="ECO:0000313" key="10">
    <source>
        <dbReference type="EMBL" id="CAH0105551.1"/>
    </source>
</evidence>
<dbReference type="Gene3D" id="2.130.10.10">
    <property type="entry name" value="YVTN repeat-like/Quinoprotein amine dehydrogenase"/>
    <property type="match status" value="2"/>
</dbReference>
<feature type="region of interest" description="Disordered" evidence="8">
    <location>
        <begin position="664"/>
        <end position="713"/>
    </location>
</feature>
<dbReference type="InterPro" id="IPR019775">
    <property type="entry name" value="WD40_repeat_CS"/>
</dbReference>
<protein>
    <recommendedName>
        <fullName evidence="9">CTLH domain-containing protein</fullName>
    </recommendedName>
</protein>
<feature type="repeat" description="WD" evidence="7">
    <location>
        <begin position="366"/>
        <end position="407"/>
    </location>
</feature>
<evidence type="ECO:0000256" key="4">
    <source>
        <dbReference type="ARBA" id="ARBA00022574"/>
    </source>
</evidence>
<dbReference type="Pfam" id="PF00400">
    <property type="entry name" value="WD40"/>
    <property type="match status" value="4"/>
</dbReference>
<evidence type="ECO:0000256" key="3">
    <source>
        <dbReference type="ARBA" id="ARBA00022490"/>
    </source>
</evidence>
<dbReference type="PROSITE" id="PS50082">
    <property type="entry name" value="WD_REPEATS_2"/>
    <property type="match status" value="3"/>
</dbReference>
<keyword evidence="4 7" id="KW-0853">WD repeat</keyword>
<keyword evidence="5" id="KW-0677">Repeat</keyword>
<dbReference type="InterPro" id="IPR006595">
    <property type="entry name" value="CTLH_C"/>
</dbReference>
<feature type="region of interest" description="Disordered" evidence="8">
    <location>
        <begin position="49"/>
        <end position="113"/>
    </location>
</feature>
<dbReference type="AlphaFoldDB" id="A0A8J2RMV7"/>
<dbReference type="Pfam" id="PF17814">
    <property type="entry name" value="LisH_TPL"/>
    <property type="match status" value="1"/>
</dbReference>
<evidence type="ECO:0000256" key="6">
    <source>
        <dbReference type="ARBA" id="ARBA00023128"/>
    </source>
</evidence>
<dbReference type="InterPro" id="IPR015943">
    <property type="entry name" value="WD40/YVTN_repeat-like_dom_sf"/>
</dbReference>
<dbReference type="PROSITE" id="PS00678">
    <property type="entry name" value="WD_REPEATS_1"/>
    <property type="match status" value="1"/>
</dbReference>
<dbReference type="Proteomes" id="UP000789390">
    <property type="component" value="Unassembled WGS sequence"/>
</dbReference>
<dbReference type="InterPro" id="IPR051350">
    <property type="entry name" value="WD_repeat-ST_regulator"/>
</dbReference>
<evidence type="ECO:0000256" key="7">
    <source>
        <dbReference type="PROSITE-ProRule" id="PRU00221"/>
    </source>
</evidence>
<dbReference type="GO" id="GO:0034657">
    <property type="term" value="C:GID complex"/>
    <property type="evidence" value="ECO:0007669"/>
    <property type="project" value="TreeGrafter"/>
</dbReference>
<dbReference type="PROSITE" id="PS50294">
    <property type="entry name" value="WD_REPEATS_REGION"/>
    <property type="match status" value="3"/>
</dbReference>
<dbReference type="InterPro" id="IPR006594">
    <property type="entry name" value="LisH"/>
</dbReference>
<organism evidence="10 11">
    <name type="scientific">Daphnia galeata</name>
    <dbReference type="NCBI Taxonomy" id="27404"/>
    <lineage>
        <taxon>Eukaryota</taxon>
        <taxon>Metazoa</taxon>
        <taxon>Ecdysozoa</taxon>
        <taxon>Arthropoda</taxon>
        <taxon>Crustacea</taxon>
        <taxon>Branchiopoda</taxon>
        <taxon>Diplostraca</taxon>
        <taxon>Cladocera</taxon>
        <taxon>Anomopoda</taxon>
        <taxon>Daphniidae</taxon>
        <taxon>Daphnia</taxon>
    </lineage>
</organism>
<dbReference type="CDD" id="cd00200">
    <property type="entry name" value="WD40"/>
    <property type="match status" value="1"/>
</dbReference>
<dbReference type="GO" id="GO:0043161">
    <property type="term" value="P:proteasome-mediated ubiquitin-dependent protein catabolic process"/>
    <property type="evidence" value="ECO:0007669"/>
    <property type="project" value="TreeGrafter"/>
</dbReference>
<dbReference type="PROSITE" id="PS50897">
    <property type="entry name" value="CTLH"/>
    <property type="match status" value="1"/>
</dbReference>
<keyword evidence="3" id="KW-0963">Cytoplasm</keyword>
<reference evidence="10" key="1">
    <citation type="submission" date="2021-11" db="EMBL/GenBank/DDBJ databases">
        <authorList>
            <person name="Schell T."/>
        </authorList>
    </citation>
    <scope>NUCLEOTIDE SEQUENCE</scope>
    <source>
        <strain evidence="10">M5</strain>
    </source>
</reference>
<dbReference type="EMBL" id="CAKKLH010000190">
    <property type="protein sequence ID" value="CAH0105551.1"/>
    <property type="molecule type" value="Genomic_DNA"/>
</dbReference>
<feature type="repeat" description="WD" evidence="7">
    <location>
        <begin position="412"/>
        <end position="443"/>
    </location>
</feature>
<feature type="compositionally biased region" description="Low complexity" evidence="8">
    <location>
        <begin position="664"/>
        <end position="702"/>
    </location>
</feature>
<comment type="subcellular location">
    <subcellularLocation>
        <location evidence="2">Cytoplasm</location>
    </subcellularLocation>
    <subcellularLocation>
        <location evidence="1">Mitochondrion</location>
    </subcellularLocation>
</comment>
<dbReference type="GO" id="GO:0005739">
    <property type="term" value="C:mitochondrion"/>
    <property type="evidence" value="ECO:0007669"/>
    <property type="project" value="UniProtKB-SubCell"/>
</dbReference>
<proteinExistence type="predicted"/>